<dbReference type="FunFam" id="3.30.160.60:FF:000295">
    <property type="entry name" value="zinc finger protein 19"/>
    <property type="match status" value="1"/>
</dbReference>
<dbReference type="InParanoid" id="A0A6P9CUF5"/>
<keyword evidence="18" id="KW-1185">Reference proteome</keyword>
<keyword evidence="6" id="KW-0677">Repeat</keyword>
<feature type="domain" description="SCAN box" evidence="16">
    <location>
        <begin position="173"/>
        <end position="251"/>
    </location>
</feature>
<dbReference type="SUPFAM" id="SSF57667">
    <property type="entry name" value="beta-beta-alpha zinc fingers"/>
    <property type="match status" value="7"/>
</dbReference>
<feature type="region of interest" description="Disordered" evidence="14">
    <location>
        <begin position="496"/>
        <end position="518"/>
    </location>
</feature>
<dbReference type="GO" id="GO:0000981">
    <property type="term" value="F:DNA-binding transcription factor activity, RNA polymerase II-specific"/>
    <property type="evidence" value="ECO:0007669"/>
    <property type="project" value="TreeGrafter"/>
</dbReference>
<dbReference type="Pfam" id="PF02023">
    <property type="entry name" value="SCAN"/>
    <property type="match status" value="1"/>
</dbReference>
<dbReference type="AlphaFoldDB" id="A0A6P9CUF5"/>
<evidence type="ECO:0000256" key="1">
    <source>
        <dbReference type="ARBA" id="ARBA00003767"/>
    </source>
</evidence>
<dbReference type="GO" id="GO:0005634">
    <property type="term" value="C:nucleus"/>
    <property type="evidence" value="ECO:0007669"/>
    <property type="project" value="UniProtKB-SubCell"/>
</dbReference>
<comment type="similarity">
    <text evidence="3">Belongs to the krueppel C2H2-type zinc-finger protein family.</text>
</comment>
<feature type="compositionally biased region" description="Basic and acidic residues" evidence="14">
    <location>
        <begin position="400"/>
        <end position="414"/>
    </location>
</feature>
<dbReference type="FunFam" id="3.30.160.60:FF:002169">
    <property type="entry name" value="Zgc:174573"/>
    <property type="match status" value="1"/>
</dbReference>
<dbReference type="InterPro" id="IPR038269">
    <property type="entry name" value="SCAN_sf"/>
</dbReference>
<dbReference type="Gene3D" id="3.30.160.60">
    <property type="entry name" value="Classic Zinc Finger"/>
    <property type="match status" value="12"/>
</dbReference>
<comment type="function">
    <text evidence="1">May be involved in transcriptional regulation.</text>
</comment>
<feature type="region of interest" description="Disordered" evidence="14">
    <location>
        <begin position="59"/>
        <end position="78"/>
    </location>
</feature>
<dbReference type="PANTHER" id="PTHR23226:SF377">
    <property type="entry name" value="ZINC FINGER AND SCAN DOMAIN-CONTAINING PROTEIN 20"/>
    <property type="match status" value="1"/>
</dbReference>
<dbReference type="FunFam" id="3.30.160.60:FF:000060">
    <property type="entry name" value="zinc finger protein 436"/>
    <property type="match status" value="1"/>
</dbReference>
<feature type="compositionally biased region" description="Basic and acidic residues" evidence="14">
    <location>
        <begin position="496"/>
        <end position="505"/>
    </location>
</feature>
<evidence type="ECO:0000256" key="7">
    <source>
        <dbReference type="ARBA" id="ARBA00022771"/>
    </source>
</evidence>
<evidence type="ECO:0000259" key="17">
    <source>
        <dbReference type="PROSITE" id="PS50805"/>
    </source>
</evidence>
<feature type="domain" description="C2H2-type" evidence="15">
    <location>
        <begin position="804"/>
        <end position="831"/>
    </location>
</feature>
<dbReference type="GO" id="GO:0008270">
    <property type="term" value="F:zinc ion binding"/>
    <property type="evidence" value="ECO:0007669"/>
    <property type="project" value="UniProtKB-KW"/>
</dbReference>
<dbReference type="SMART" id="SM00349">
    <property type="entry name" value="KRAB"/>
    <property type="match status" value="1"/>
</dbReference>
<feature type="domain" description="C2H2-type" evidence="15">
    <location>
        <begin position="776"/>
        <end position="803"/>
    </location>
</feature>
<feature type="compositionally biased region" description="Basic and acidic residues" evidence="14">
    <location>
        <begin position="15"/>
        <end position="26"/>
    </location>
</feature>
<reference evidence="19" key="1">
    <citation type="submission" date="2025-08" db="UniProtKB">
        <authorList>
            <consortium name="RefSeq"/>
        </authorList>
    </citation>
    <scope>IDENTIFICATION</scope>
    <source>
        <tissue evidence="19">Blood</tissue>
    </source>
</reference>
<dbReference type="GO" id="GO:0000978">
    <property type="term" value="F:RNA polymerase II cis-regulatory region sequence-specific DNA binding"/>
    <property type="evidence" value="ECO:0007669"/>
    <property type="project" value="TreeGrafter"/>
</dbReference>
<evidence type="ECO:0000259" key="16">
    <source>
        <dbReference type="PROSITE" id="PS50804"/>
    </source>
</evidence>
<dbReference type="FunFam" id="3.30.160.60:FF:000038">
    <property type="entry name" value="Zinc finger protein 624"/>
    <property type="match status" value="1"/>
</dbReference>
<keyword evidence="5" id="KW-0479">Metal-binding</keyword>
<keyword evidence="8" id="KW-0862">Zinc</keyword>
<dbReference type="InterPro" id="IPR036051">
    <property type="entry name" value="KRAB_dom_sf"/>
</dbReference>
<dbReference type="SUPFAM" id="SSF109640">
    <property type="entry name" value="KRAB domain (Kruppel-associated box)"/>
    <property type="match status" value="1"/>
</dbReference>
<dbReference type="Gene3D" id="6.10.140.140">
    <property type="match status" value="1"/>
</dbReference>
<evidence type="ECO:0000256" key="5">
    <source>
        <dbReference type="ARBA" id="ARBA00022723"/>
    </source>
</evidence>
<dbReference type="InterPro" id="IPR013087">
    <property type="entry name" value="Znf_C2H2_type"/>
</dbReference>
<feature type="compositionally biased region" description="Polar residues" evidence="14">
    <location>
        <begin position="135"/>
        <end position="144"/>
    </location>
</feature>
<feature type="region of interest" description="Disordered" evidence="14">
    <location>
        <begin position="95"/>
        <end position="150"/>
    </location>
</feature>
<evidence type="ECO:0000259" key="15">
    <source>
        <dbReference type="PROSITE" id="PS50157"/>
    </source>
</evidence>
<proteinExistence type="inferred from homology"/>
<evidence type="ECO:0000256" key="10">
    <source>
        <dbReference type="ARBA" id="ARBA00023125"/>
    </source>
</evidence>
<feature type="domain" description="C2H2-type" evidence="15">
    <location>
        <begin position="612"/>
        <end position="639"/>
    </location>
</feature>
<feature type="domain" description="C2H2-type" evidence="15">
    <location>
        <begin position="528"/>
        <end position="555"/>
    </location>
</feature>
<dbReference type="PROSITE" id="PS50805">
    <property type="entry name" value="KRAB"/>
    <property type="match status" value="1"/>
</dbReference>
<comment type="subcellular location">
    <subcellularLocation>
        <location evidence="2">Nucleus</location>
    </subcellularLocation>
</comment>
<dbReference type="RefSeq" id="XP_034286822.1">
    <property type="nucleotide sequence ID" value="XM_034430931.2"/>
</dbReference>
<feature type="compositionally biased region" description="Polar residues" evidence="14">
    <location>
        <begin position="436"/>
        <end position="446"/>
    </location>
</feature>
<evidence type="ECO:0000256" key="14">
    <source>
        <dbReference type="SAM" id="MobiDB-lite"/>
    </source>
</evidence>
<evidence type="ECO:0000256" key="9">
    <source>
        <dbReference type="ARBA" id="ARBA00023015"/>
    </source>
</evidence>
<dbReference type="Proteomes" id="UP001652622">
    <property type="component" value="Unplaced"/>
</dbReference>
<feature type="region of interest" description="Disordered" evidence="14">
    <location>
        <begin position="259"/>
        <end position="287"/>
    </location>
</feature>
<dbReference type="CDD" id="cd07765">
    <property type="entry name" value="KRAB_A-box"/>
    <property type="match status" value="1"/>
</dbReference>
<feature type="domain" description="C2H2-type" evidence="15">
    <location>
        <begin position="584"/>
        <end position="611"/>
    </location>
</feature>
<gene>
    <name evidence="19" type="primary">LOC117673517</name>
</gene>
<dbReference type="FunFam" id="1.10.4020.10:FF:000005">
    <property type="entry name" value="Uncharacterized protein"/>
    <property type="match status" value="1"/>
</dbReference>
<dbReference type="SMART" id="SM00431">
    <property type="entry name" value="SCAN"/>
    <property type="match status" value="1"/>
</dbReference>
<keyword evidence="7 13" id="KW-0863">Zinc-finger</keyword>
<evidence type="ECO:0000256" key="2">
    <source>
        <dbReference type="ARBA" id="ARBA00004123"/>
    </source>
</evidence>
<evidence type="ECO:0000256" key="3">
    <source>
        <dbReference type="ARBA" id="ARBA00006991"/>
    </source>
</evidence>
<organism evidence="18 19">
    <name type="scientific">Pantherophis guttatus</name>
    <name type="common">Corn snake</name>
    <name type="synonym">Elaphe guttata</name>
    <dbReference type="NCBI Taxonomy" id="94885"/>
    <lineage>
        <taxon>Eukaryota</taxon>
        <taxon>Metazoa</taxon>
        <taxon>Chordata</taxon>
        <taxon>Craniata</taxon>
        <taxon>Vertebrata</taxon>
        <taxon>Euteleostomi</taxon>
        <taxon>Lepidosauria</taxon>
        <taxon>Squamata</taxon>
        <taxon>Bifurcata</taxon>
        <taxon>Unidentata</taxon>
        <taxon>Episquamata</taxon>
        <taxon>Toxicofera</taxon>
        <taxon>Serpentes</taxon>
        <taxon>Colubroidea</taxon>
        <taxon>Colubridae</taxon>
        <taxon>Colubrinae</taxon>
        <taxon>Pantherophis</taxon>
    </lineage>
</organism>
<evidence type="ECO:0000313" key="18">
    <source>
        <dbReference type="Proteomes" id="UP001652622"/>
    </source>
</evidence>
<dbReference type="SMART" id="SM00355">
    <property type="entry name" value="ZnF_C2H2"/>
    <property type="match status" value="10"/>
</dbReference>
<keyword evidence="12" id="KW-0539">Nucleus</keyword>
<dbReference type="PROSITE" id="PS50157">
    <property type="entry name" value="ZINC_FINGER_C2H2_2"/>
    <property type="match status" value="10"/>
</dbReference>
<accession>A0A6P9CUF5</accession>
<evidence type="ECO:0000256" key="13">
    <source>
        <dbReference type="PROSITE-ProRule" id="PRU00042"/>
    </source>
</evidence>
<dbReference type="PANTHER" id="PTHR23226">
    <property type="entry name" value="ZINC FINGER AND SCAN DOMAIN-CONTAINING"/>
    <property type="match status" value="1"/>
</dbReference>
<feature type="region of interest" description="Disordered" evidence="14">
    <location>
        <begin position="1"/>
        <end position="26"/>
    </location>
</feature>
<dbReference type="SUPFAM" id="SSF47353">
    <property type="entry name" value="Retrovirus capsid dimerization domain-like"/>
    <property type="match status" value="1"/>
</dbReference>
<dbReference type="PROSITE" id="PS50804">
    <property type="entry name" value="SCAN_BOX"/>
    <property type="match status" value="1"/>
</dbReference>
<dbReference type="GeneID" id="117673517"/>
<dbReference type="FunFam" id="3.30.160.60:FF:002343">
    <property type="entry name" value="Zinc finger protein 33A"/>
    <property type="match status" value="2"/>
</dbReference>
<dbReference type="KEGG" id="pgut:117673517"/>
<dbReference type="InterPro" id="IPR001909">
    <property type="entry name" value="KRAB"/>
</dbReference>
<feature type="domain" description="KRAB" evidence="17">
    <location>
        <begin position="332"/>
        <end position="412"/>
    </location>
</feature>
<dbReference type="Gene3D" id="1.10.4020.10">
    <property type="entry name" value="DNA breaking-rejoining enzymes"/>
    <property type="match status" value="1"/>
</dbReference>
<feature type="region of interest" description="Disordered" evidence="14">
    <location>
        <begin position="359"/>
        <end position="462"/>
    </location>
</feature>
<evidence type="ECO:0000256" key="4">
    <source>
        <dbReference type="ARBA" id="ARBA00022553"/>
    </source>
</evidence>
<dbReference type="PROSITE" id="PS00028">
    <property type="entry name" value="ZINC_FINGER_C2H2_1"/>
    <property type="match status" value="10"/>
</dbReference>
<keyword evidence="10" id="KW-0238">DNA-binding</keyword>
<dbReference type="FunFam" id="3.30.160.60:FF:000540">
    <property type="entry name" value="zinc finger protein 263 isoform X1"/>
    <property type="match status" value="1"/>
</dbReference>
<sequence length="842" mass="94614">MDWASPAAASGGAVQDKRIKDKRMHTGEKPYECTECGKKFSQSFHGSPTKRTVRGAAFAARGRSARRPNAAKGETSAPAREDFISQIVPPLTVADPLGETAIGSGPPRPAILESQENPIQVSVSSAELREKMESRSPTGTSPCRDQTERWEEFDQRTRQKFLEEDHLSSEIHRQNFRGFCYQESEGPRRVCSRLHRLCRRWLKPDRNTKAQMLDLVLLEQFLAVLPLEIASWLRECGVETSSQAVALAEGLLLSQTDHQEREGGALKVDPQGANTRMDSSDSSQESSLFEGISQENDIFEILAGYGPSPLDLVEIFSFSDEAETLSSAQSAVSFQDVVVCFSKEEWALLDSTQKSLHGEVMEENSRHVASLEADENSENWQPSDTATSQPTRAKVGNEIFENRRRSGTFGEKKSASRKKKSPASHCAEVHEFLTQGDHTGNQNGNSLPHGEIPGDQSERCNHRKTKIRDNQCECKLQGTYSSQSFALTSCQQTHPRAAEKPETFKGRGKSFSRSSSSLKRLHPREKPWKCAECGNSFRWTSELTSHMRIHTGEKPFPCATCGKRFRLNSDLTLHKRVHTAEKPYKCLQCEKSFSNSRNLTFHTRRHMGEKPYQCTECGKSFSSSGSLTSHNRIHTGEKPYTCTECGKSFSVCSALWSHKRVHSEEKPYQCTECEKSFRWKSQLRSHQSTHGWENLYKSTESGKTFGFGSDLSSHSGKTPYICTVCGQGFIDSGVFRTHKKMHSIEKSYICTECGKSFCKNYTLTIHKRLHMGERPYQCMECGKSFNQKYNLTTHKRIHSGERAYTCGECGNNFTTSGSLTAHTKIHTGQKPYKCKECDKSFS</sequence>
<dbReference type="FunFam" id="3.30.160.60:FF:000446">
    <property type="entry name" value="Zinc finger protein"/>
    <property type="match status" value="2"/>
</dbReference>
<dbReference type="Pfam" id="PF00096">
    <property type="entry name" value="zf-C2H2"/>
    <property type="match status" value="8"/>
</dbReference>
<dbReference type="CDD" id="cd07936">
    <property type="entry name" value="SCAN"/>
    <property type="match status" value="1"/>
</dbReference>
<dbReference type="InterPro" id="IPR003309">
    <property type="entry name" value="SCAN_dom"/>
</dbReference>
<protein>
    <submittedName>
        <fullName evidence="19">Zinc finger protein 479-like</fullName>
    </submittedName>
</protein>
<dbReference type="OMA" id="VFRTHKK"/>
<dbReference type="FunFam" id="3.30.160.60:FF:000212">
    <property type="entry name" value="zinc finger protein 382 isoform X2"/>
    <property type="match status" value="1"/>
</dbReference>
<evidence type="ECO:0000256" key="11">
    <source>
        <dbReference type="ARBA" id="ARBA00023163"/>
    </source>
</evidence>
<evidence type="ECO:0000256" key="6">
    <source>
        <dbReference type="ARBA" id="ARBA00022737"/>
    </source>
</evidence>
<evidence type="ECO:0000256" key="12">
    <source>
        <dbReference type="ARBA" id="ARBA00023242"/>
    </source>
</evidence>
<feature type="compositionally biased region" description="Polar residues" evidence="14">
    <location>
        <begin position="114"/>
        <end position="125"/>
    </location>
</feature>
<dbReference type="InterPro" id="IPR036236">
    <property type="entry name" value="Znf_C2H2_sf"/>
</dbReference>
<dbReference type="FunFam" id="3.30.160.60:FF:000706">
    <property type="entry name" value="Zinc finger protein"/>
    <property type="match status" value="1"/>
</dbReference>
<keyword evidence="4" id="KW-0597">Phosphoprotein</keyword>
<feature type="domain" description="C2H2-type" evidence="15">
    <location>
        <begin position="748"/>
        <end position="775"/>
    </location>
</feature>
<name>A0A6P9CUF5_PANGU</name>
<evidence type="ECO:0000313" key="19">
    <source>
        <dbReference type="RefSeq" id="XP_034286822.1"/>
    </source>
</evidence>
<feature type="domain" description="C2H2-type" evidence="15">
    <location>
        <begin position="720"/>
        <end position="747"/>
    </location>
</feature>
<feature type="domain" description="C2H2-type" evidence="15">
    <location>
        <begin position="556"/>
        <end position="583"/>
    </location>
</feature>
<keyword evidence="11" id="KW-0804">Transcription</keyword>
<feature type="compositionally biased region" description="Low complexity" evidence="14">
    <location>
        <begin position="509"/>
        <end position="518"/>
    </location>
</feature>
<feature type="domain" description="C2H2-type" evidence="15">
    <location>
        <begin position="640"/>
        <end position="667"/>
    </location>
</feature>
<evidence type="ECO:0000256" key="8">
    <source>
        <dbReference type="ARBA" id="ARBA00022833"/>
    </source>
</evidence>
<feature type="compositionally biased region" description="Polar residues" evidence="14">
    <location>
        <begin position="378"/>
        <end position="391"/>
    </location>
</feature>
<dbReference type="Pfam" id="PF01352">
    <property type="entry name" value="KRAB"/>
    <property type="match status" value="1"/>
</dbReference>
<feature type="domain" description="C2H2-type" evidence="15">
    <location>
        <begin position="668"/>
        <end position="695"/>
    </location>
</feature>
<keyword evidence="9" id="KW-0805">Transcription regulation</keyword>